<evidence type="ECO:0000259" key="1">
    <source>
        <dbReference type="SMART" id="SM00881"/>
    </source>
</evidence>
<dbReference type="InterPro" id="IPR003781">
    <property type="entry name" value="CoA-bd"/>
</dbReference>
<reference evidence="3" key="1">
    <citation type="submission" date="2016-10" db="EMBL/GenBank/DDBJ databases">
        <authorList>
            <person name="Varghese N."/>
        </authorList>
    </citation>
    <scope>NUCLEOTIDE SEQUENCE [LARGE SCALE GENOMIC DNA]</scope>
    <source>
        <strain evidence="3">DSM 24868</strain>
    </source>
</reference>
<organism evidence="2 3">
    <name type="scientific">Demequina mangrovi</name>
    <dbReference type="NCBI Taxonomy" id="1043493"/>
    <lineage>
        <taxon>Bacteria</taxon>
        <taxon>Bacillati</taxon>
        <taxon>Actinomycetota</taxon>
        <taxon>Actinomycetes</taxon>
        <taxon>Micrococcales</taxon>
        <taxon>Demequinaceae</taxon>
        <taxon>Demequina</taxon>
    </lineage>
</organism>
<keyword evidence="3" id="KW-1185">Reference proteome</keyword>
<dbReference type="OrthoDB" id="9804695at2"/>
<dbReference type="PANTHER" id="PTHR33303">
    <property type="entry name" value="CYTOPLASMIC PROTEIN-RELATED"/>
    <property type="match status" value="1"/>
</dbReference>
<sequence>MEHISLDPRHQVAESCPAPEIADVPGDDELALALARTSRVAIVGASPNPSRTSYQIAVWLMEHTPYEVYLVNPAAAGEEIQGHGFYDSLADLPVRVDLVDVFRRAEHTPAVAADAVAANAKALWLQLGITNADAMARARAAGMLAVQNRCIKVEYRRLQDRITSFRAL</sequence>
<dbReference type="Pfam" id="PF13380">
    <property type="entry name" value="CoA_binding_2"/>
    <property type="match status" value="1"/>
</dbReference>
<dbReference type="eggNOG" id="COG1832">
    <property type="taxonomic scope" value="Bacteria"/>
</dbReference>
<dbReference type="Proteomes" id="UP000183315">
    <property type="component" value="Unassembled WGS sequence"/>
</dbReference>
<dbReference type="Gene3D" id="3.40.50.720">
    <property type="entry name" value="NAD(P)-binding Rossmann-like Domain"/>
    <property type="match status" value="1"/>
</dbReference>
<evidence type="ECO:0000313" key="2">
    <source>
        <dbReference type="EMBL" id="SEJ67729.1"/>
    </source>
</evidence>
<feature type="domain" description="CoA-binding" evidence="1">
    <location>
        <begin position="34"/>
        <end position="129"/>
    </location>
</feature>
<dbReference type="STRING" id="1043493.SAMN05421637_2643"/>
<dbReference type="PANTHER" id="PTHR33303:SF2">
    <property type="entry name" value="COA-BINDING DOMAIN-CONTAINING PROTEIN"/>
    <property type="match status" value="1"/>
</dbReference>
<dbReference type="SMART" id="SM00881">
    <property type="entry name" value="CoA_binding"/>
    <property type="match status" value="1"/>
</dbReference>
<gene>
    <name evidence="2" type="ORF">SAMN05421637_2643</name>
</gene>
<evidence type="ECO:0000313" key="3">
    <source>
        <dbReference type="Proteomes" id="UP000183315"/>
    </source>
</evidence>
<accession>A0A1H7AQ98</accession>
<dbReference type="InterPro" id="IPR036291">
    <property type="entry name" value="NAD(P)-bd_dom_sf"/>
</dbReference>
<dbReference type="SUPFAM" id="SSF51735">
    <property type="entry name" value="NAD(P)-binding Rossmann-fold domains"/>
    <property type="match status" value="1"/>
</dbReference>
<dbReference type="EMBL" id="FNZI01000008">
    <property type="protein sequence ID" value="SEJ67729.1"/>
    <property type="molecule type" value="Genomic_DNA"/>
</dbReference>
<dbReference type="RefSeq" id="WP_081953292.1">
    <property type="nucleotide sequence ID" value="NZ_BBLU01000009.1"/>
</dbReference>
<protein>
    <recommendedName>
        <fullName evidence="1">CoA-binding domain-containing protein</fullName>
    </recommendedName>
</protein>
<name>A0A1H7AQ98_9MICO</name>
<dbReference type="AlphaFoldDB" id="A0A1H7AQ98"/>
<proteinExistence type="predicted"/>